<sequence>MPWYCWSAGHNEPSFEPKELYSMMLRVLQGFYLVRQEVHERAMAHLDMDREANEKEQNRMFRAFKADRLLIASSVIACAVKIKLPRRYTEFLGHLQDATRLSGKEVHHFSSVIMTVLFKEDPLAE</sequence>
<dbReference type="PANTHER" id="PTHR21615:SF2">
    <property type="entry name" value="CYCLIN N-TERMINAL DOMAIN-CONTAINING PROTEIN 1"/>
    <property type="match status" value="1"/>
</dbReference>
<proteinExistence type="predicted"/>
<dbReference type="GO" id="GO:0035861">
    <property type="term" value="C:site of double-strand break"/>
    <property type="evidence" value="ECO:0007669"/>
    <property type="project" value="TreeGrafter"/>
</dbReference>
<evidence type="ECO:0000313" key="2">
    <source>
        <dbReference type="Proteomes" id="UP000821837"/>
    </source>
</evidence>
<gene>
    <name evidence="1" type="ORF">HPB52_008865</name>
</gene>
<reference evidence="1" key="2">
    <citation type="submission" date="2021-09" db="EMBL/GenBank/DDBJ databases">
        <authorList>
            <person name="Jia N."/>
            <person name="Wang J."/>
            <person name="Shi W."/>
            <person name="Du L."/>
            <person name="Sun Y."/>
            <person name="Zhan W."/>
            <person name="Jiang J."/>
            <person name="Wang Q."/>
            <person name="Zhang B."/>
            <person name="Ji P."/>
            <person name="Sakyi L.B."/>
            <person name="Cui X."/>
            <person name="Yuan T."/>
            <person name="Jiang B."/>
            <person name="Yang W."/>
            <person name="Lam T.T.-Y."/>
            <person name="Chang Q."/>
            <person name="Ding S."/>
            <person name="Wang X."/>
            <person name="Zhu J."/>
            <person name="Ruan X."/>
            <person name="Zhao L."/>
            <person name="Wei J."/>
            <person name="Que T."/>
            <person name="Du C."/>
            <person name="Cheng J."/>
            <person name="Dai P."/>
            <person name="Han X."/>
            <person name="Huang E."/>
            <person name="Gao Y."/>
            <person name="Liu J."/>
            <person name="Shao H."/>
            <person name="Ye R."/>
            <person name="Li L."/>
            <person name="Wei W."/>
            <person name="Wang X."/>
            <person name="Wang C."/>
            <person name="Huo Q."/>
            <person name="Li W."/>
            <person name="Guo W."/>
            <person name="Chen H."/>
            <person name="Chen S."/>
            <person name="Zhou L."/>
            <person name="Zhou L."/>
            <person name="Ni X."/>
            <person name="Tian J."/>
            <person name="Zhou Y."/>
            <person name="Sheng Y."/>
            <person name="Liu T."/>
            <person name="Pan Y."/>
            <person name="Xia L."/>
            <person name="Li J."/>
            <person name="Zhao F."/>
            <person name="Cao W."/>
        </authorList>
    </citation>
    <scope>NUCLEOTIDE SEQUENCE</scope>
    <source>
        <strain evidence="1">Rsan-2018</strain>
        <tissue evidence="1">Larvae</tissue>
    </source>
</reference>
<dbReference type="VEuPathDB" id="VectorBase:RSAN_029251"/>
<name>A0A9D4PV99_RHISA</name>
<dbReference type="EMBL" id="JABSTV010001250">
    <property type="protein sequence ID" value="KAH7956400.1"/>
    <property type="molecule type" value="Genomic_DNA"/>
</dbReference>
<evidence type="ECO:0000313" key="1">
    <source>
        <dbReference type="EMBL" id="KAH7956400.1"/>
    </source>
</evidence>
<dbReference type="AlphaFoldDB" id="A0A9D4PV99"/>
<dbReference type="GO" id="GO:0007131">
    <property type="term" value="P:reciprocal meiotic recombination"/>
    <property type="evidence" value="ECO:0007669"/>
    <property type="project" value="TreeGrafter"/>
</dbReference>
<protein>
    <submittedName>
        <fullName evidence="1">Uncharacterized protein</fullName>
    </submittedName>
</protein>
<dbReference type="Proteomes" id="UP000821837">
    <property type="component" value="Unassembled WGS sequence"/>
</dbReference>
<keyword evidence="2" id="KW-1185">Reference proteome</keyword>
<reference evidence="1" key="1">
    <citation type="journal article" date="2020" name="Cell">
        <title>Large-Scale Comparative Analyses of Tick Genomes Elucidate Their Genetic Diversity and Vector Capacities.</title>
        <authorList>
            <consortium name="Tick Genome and Microbiome Consortium (TIGMIC)"/>
            <person name="Jia N."/>
            <person name="Wang J."/>
            <person name="Shi W."/>
            <person name="Du L."/>
            <person name="Sun Y."/>
            <person name="Zhan W."/>
            <person name="Jiang J.F."/>
            <person name="Wang Q."/>
            <person name="Zhang B."/>
            <person name="Ji P."/>
            <person name="Bell-Sakyi L."/>
            <person name="Cui X.M."/>
            <person name="Yuan T.T."/>
            <person name="Jiang B.G."/>
            <person name="Yang W.F."/>
            <person name="Lam T.T."/>
            <person name="Chang Q.C."/>
            <person name="Ding S.J."/>
            <person name="Wang X.J."/>
            <person name="Zhu J.G."/>
            <person name="Ruan X.D."/>
            <person name="Zhao L."/>
            <person name="Wei J.T."/>
            <person name="Ye R.Z."/>
            <person name="Que T.C."/>
            <person name="Du C.H."/>
            <person name="Zhou Y.H."/>
            <person name="Cheng J.X."/>
            <person name="Dai P.F."/>
            <person name="Guo W.B."/>
            <person name="Han X.H."/>
            <person name="Huang E.J."/>
            <person name="Li L.F."/>
            <person name="Wei W."/>
            <person name="Gao Y.C."/>
            <person name="Liu J.Z."/>
            <person name="Shao H.Z."/>
            <person name="Wang X."/>
            <person name="Wang C.C."/>
            <person name="Yang T.C."/>
            <person name="Huo Q.B."/>
            <person name="Li W."/>
            <person name="Chen H.Y."/>
            <person name="Chen S.E."/>
            <person name="Zhou L.G."/>
            <person name="Ni X.B."/>
            <person name="Tian J.H."/>
            <person name="Sheng Y."/>
            <person name="Liu T."/>
            <person name="Pan Y.S."/>
            <person name="Xia L.Y."/>
            <person name="Li J."/>
            <person name="Zhao F."/>
            <person name="Cao W.C."/>
        </authorList>
    </citation>
    <scope>NUCLEOTIDE SEQUENCE</scope>
    <source>
        <strain evidence="1">Rsan-2018</strain>
    </source>
</reference>
<dbReference type="PANTHER" id="PTHR21615">
    <property type="entry name" value="CYCLIN N-TERMINAL DOMAIN-CONTAINING PROTEIN 1"/>
    <property type="match status" value="1"/>
</dbReference>
<comment type="caution">
    <text evidence="1">The sequence shown here is derived from an EMBL/GenBank/DDBJ whole genome shotgun (WGS) entry which is preliminary data.</text>
</comment>
<accession>A0A9D4PV99</accession>
<organism evidence="1 2">
    <name type="scientific">Rhipicephalus sanguineus</name>
    <name type="common">Brown dog tick</name>
    <name type="synonym">Ixodes sanguineus</name>
    <dbReference type="NCBI Taxonomy" id="34632"/>
    <lineage>
        <taxon>Eukaryota</taxon>
        <taxon>Metazoa</taxon>
        <taxon>Ecdysozoa</taxon>
        <taxon>Arthropoda</taxon>
        <taxon>Chelicerata</taxon>
        <taxon>Arachnida</taxon>
        <taxon>Acari</taxon>
        <taxon>Parasitiformes</taxon>
        <taxon>Ixodida</taxon>
        <taxon>Ixodoidea</taxon>
        <taxon>Ixodidae</taxon>
        <taxon>Rhipicephalinae</taxon>
        <taxon>Rhipicephalus</taxon>
        <taxon>Rhipicephalus</taxon>
    </lineage>
</organism>